<reference evidence="1" key="1">
    <citation type="submission" date="2020-05" db="EMBL/GenBank/DDBJ databases">
        <title>Large-scale comparative analyses of tick genomes elucidate their genetic diversity and vector capacities.</title>
        <authorList>
            <person name="Jia N."/>
            <person name="Wang J."/>
            <person name="Shi W."/>
            <person name="Du L."/>
            <person name="Sun Y."/>
            <person name="Zhan W."/>
            <person name="Jiang J."/>
            <person name="Wang Q."/>
            <person name="Zhang B."/>
            <person name="Ji P."/>
            <person name="Sakyi L.B."/>
            <person name="Cui X."/>
            <person name="Yuan T."/>
            <person name="Jiang B."/>
            <person name="Yang W."/>
            <person name="Lam T.T.-Y."/>
            <person name="Chang Q."/>
            <person name="Ding S."/>
            <person name="Wang X."/>
            <person name="Zhu J."/>
            <person name="Ruan X."/>
            <person name="Zhao L."/>
            <person name="Wei J."/>
            <person name="Que T."/>
            <person name="Du C."/>
            <person name="Cheng J."/>
            <person name="Dai P."/>
            <person name="Han X."/>
            <person name="Huang E."/>
            <person name="Gao Y."/>
            <person name="Liu J."/>
            <person name="Shao H."/>
            <person name="Ye R."/>
            <person name="Li L."/>
            <person name="Wei W."/>
            <person name="Wang X."/>
            <person name="Wang C."/>
            <person name="Yang T."/>
            <person name="Huo Q."/>
            <person name="Li W."/>
            <person name="Guo W."/>
            <person name="Chen H."/>
            <person name="Zhou L."/>
            <person name="Ni X."/>
            <person name="Tian J."/>
            <person name="Zhou Y."/>
            <person name="Sheng Y."/>
            <person name="Liu T."/>
            <person name="Pan Y."/>
            <person name="Xia L."/>
            <person name="Li J."/>
            <person name="Zhao F."/>
            <person name="Cao W."/>
        </authorList>
    </citation>
    <scope>NUCLEOTIDE SEQUENCE</scope>
    <source>
        <strain evidence="1">Dsil-2018</strain>
    </source>
</reference>
<dbReference type="EMBL" id="CM023473">
    <property type="protein sequence ID" value="KAH7953076.1"/>
    <property type="molecule type" value="Genomic_DNA"/>
</dbReference>
<keyword evidence="2" id="KW-1185">Reference proteome</keyword>
<organism evidence="1 2">
    <name type="scientific">Dermacentor silvarum</name>
    <name type="common">Tick</name>
    <dbReference type="NCBI Taxonomy" id="543639"/>
    <lineage>
        <taxon>Eukaryota</taxon>
        <taxon>Metazoa</taxon>
        <taxon>Ecdysozoa</taxon>
        <taxon>Arthropoda</taxon>
        <taxon>Chelicerata</taxon>
        <taxon>Arachnida</taxon>
        <taxon>Acari</taxon>
        <taxon>Parasitiformes</taxon>
        <taxon>Ixodida</taxon>
        <taxon>Ixodoidea</taxon>
        <taxon>Ixodidae</taxon>
        <taxon>Rhipicephalinae</taxon>
        <taxon>Dermacentor</taxon>
    </lineage>
</organism>
<sequence length="1201" mass="133135">MQDYLDLLKARYETFLRQSSGAASIATTQGKPLSDPAALRYIRARSVEEEGPTRLPYVTLPDGLPASPPAAARFLARCSIYADDVALWVRGPRRSIPAIRRSLQEALDVVVSYLGGIGLRVSAAKTEPLLMHPLASARVNNHIGNSNCAPTITPHFQAVWSSRAAETDNRPWQQQRKRTKIQASSLNTPPQPVTRTRQTVLLRPAERFAVSEISHGALQDGVMAMGGPQTQDYRICIQPEANLIAIDAWNPSLIPRLLGLTTIQDGVRNFAFLPYEATPPDHARGIFHGFDVKDDGPTLLAQIACRTDKPVAARPLHSQGRSVLVTFAGPTLPRFITYRLHHKQITPFRPKATVCTRCHLLGHTHDVCPTETPCCSTCGCPPHRVEIDGFHEPPMCRNCQGPHIATDNSCPLKKQLTKQRRSQHKVRIARHRQSPPPTRTNAPTAPTDHNSEIIVSAFQPGDHSSQSLLPLSRHTTDLVEWPRLPHNPNLHQAAASTSTGTKKSQPTPSHNKVAKKANSPNLCAQTPAVSTPGASATRAPQPKVMAPMPEPYRAALAALEERLNRCLQDELIRLITQFTQTVENVFARIMSTISPLLNVTPATQVPTSQLNTVTREITTVIVQLGSQPLSVSSVYWKPAPGDTDASWLAQIPNLTPHLCVIGGDFNAPHRAWSYAHDSARGSSTLQAAERVHLSLLNSPDRPTRYSLHATQSPTTPDLTWLSETFRYVGCPCRRQGQRPFPIRIQLTALSRAKARSPVPIIQWDAFRAALEDLSRERPLFDRLQEPRRAATRTLQLTDSTPVPDQHLLNLWAARQEAQDIYLTRGKTMPDRIRLNRANADSTKYANRLVRENWQRHCESFDSHTRAGRVWRTFRGLSQRTRLRTAGEDLALSLRITAQEVADIAGTAFFPMNPPTLYDPSNITLNPSPPAMDDGMNSPFTKAELRAALLSTNTSSAPGPDGITYTLLRNLPDNTLEELLALFNQESVKYCSDTSDSVSEIQKDIKELKLDMKKLVEKNVQLEHENQGLRDRIDELEQYQRLNNIEVKGLPDGCNATAAIKAIGMKLGETIDDLDVDVCHMVETSKGRGKNLIVRFTRRSKRNAILAKARKARLTTQSLEYAGQSRPIFVNEHLTRKNKQLLGAAISRKKVVGWKHVWSSNGKVLARRGDSTPVLHIVSLADVDRMTASSPTAGPETEQFHA</sequence>
<gene>
    <name evidence="1" type="ORF">HPB49_004265</name>
</gene>
<name>A0ACB8CVB8_DERSI</name>
<evidence type="ECO:0000313" key="1">
    <source>
        <dbReference type="EMBL" id="KAH7953076.1"/>
    </source>
</evidence>
<proteinExistence type="predicted"/>
<accession>A0ACB8CVB8</accession>
<evidence type="ECO:0000313" key="2">
    <source>
        <dbReference type="Proteomes" id="UP000821865"/>
    </source>
</evidence>
<protein>
    <submittedName>
        <fullName evidence="1">Uncharacterized protein</fullName>
    </submittedName>
</protein>
<comment type="caution">
    <text evidence="1">The sequence shown here is derived from an EMBL/GenBank/DDBJ whole genome shotgun (WGS) entry which is preliminary data.</text>
</comment>
<dbReference type="Proteomes" id="UP000821865">
    <property type="component" value="Chromosome 4"/>
</dbReference>